<feature type="region of interest" description="Disordered" evidence="1">
    <location>
        <begin position="1"/>
        <end position="171"/>
    </location>
</feature>
<feature type="compositionally biased region" description="Basic and acidic residues" evidence="1">
    <location>
        <begin position="66"/>
        <end position="75"/>
    </location>
</feature>
<dbReference type="SUPFAM" id="SSF54427">
    <property type="entry name" value="NTF2-like"/>
    <property type="match status" value="1"/>
</dbReference>
<dbReference type="Pfam" id="PF07366">
    <property type="entry name" value="SnoaL"/>
    <property type="match status" value="1"/>
</dbReference>
<feature type="region of interest" description="Disordered" evidence="1">
    <location>
        <begin position="216"/>
        <end position="309"/>
    </location>
</feature>
<feature type="compositionally biased region" description="Basic and acidic residues" evidence="1">
    <location>
        <begin position="248"/>
        <end position="273"/>
    </location>
</feature>
<dbReference type="EMBL" id="CP029192">
    <property type="protein sequence ID" value="QES39499.1"/>
    <property type="molecule type" value="Genomic_DNA"/>
</dbReference>
<dbReference type="InterPro" id="IPR009959">
    <property type="entry name" value="Cyclase_SnoaL-like"/>
</dbReference>
<accession>A0A5P2CFC1</accession>
<evidence type="ECO:0000256" key="1">
    <source>
        <dbReference type="SAM" id="MobiDB-lite"/>
    </source>
</evidence>
<dbReference type="AlphaFoldDB" id="A0A5P2CFC1"/>
<dbReference type="InterPro" id="IPR032710">
    <property type="entry name" value="NTF2-like_dom_sf"/>
</dbReference>
<evidence type="ECO:0008006" key="4">
    <source>
        <dbReference type="Google" id="ProtNLM"/>
    </source>
</evidence>
<dbReference type="PANTHER" id="PTHR38436">
    <property type="entry name" value="POLYKETIDE CYCLASE SNOAL-LIKE DOMAIN"/>
    <property type="match status" value="1"/>
</dbReference>
<name>A0A5P2CFC1_STRVZ</name>
<feature type="compositionally biased region" description="Basic and acidic residues" evidence="1">
    <location>
        <begin position="88"/>
        <end position="106"/>
    </location>
</feature>
<evidence type="ECO:0000313" key="2">
    <source>
        <dbReference type="EMBL" id="QES39499.1"/>
    </source>
</evidence>
<organism evidence="2 3">
    <name type="scientific">Streptomyces venezuelae</name>
    <dbReference type="NCBI Taxonomy" id="54571"/>
    <lineage>
        <taxon>Bacteria</taxon>
        <taxon>Bacillati</taxon>
        <taxon>Actinomycetota</taxon>
        <taxon>Actinomycetes</taxon>
        <taxon>Kitasatosporales</taxon>
        <taxon>Streptomycetaceae</taxon>
        <taxon>Streptomyces</taxon>
    </lineage>
</organism>
<sequence>MAGRAARGVGRRGHLRGTVGQSDESRSGHGLPGRTRSAGVRRHVPEDPPSRRGHRVPAPRPAGVARDVRPGDGARPHGLHGGRGAGRAGEHAVGERGAGRGVDRARGLPAVAGRLPGEGGRPAGTPAPGLRDRRVGTRGVRRPRGARLGGHRALPSPVGRRGRAGGESAGRPRLARGTLLRPAPVRCAAYDDLAVGSAAPALAFVRRAGRALVRGAGRQTGGRGPGVPSQRPVGHAPRTAHLPSGGRAGERAHGVRQAEQRPLRDCRPADRRQVGAPLRGTRDVRRRGRPDPRHLESAAPGLGGAGHDRLGPHRAALIRLDRPHIRDHIRSSGEENMSTLQENKAVLERYYEECLNKGNLDVIYEGAGDDHISHGTAPNGKEGVEHLKEWVRLQRASFPDLHVTVDDWILEGDKVVSRFTARGTHTGEPYEGVPAQGRAFAVSGIVIDEFKDGLIVESWFSLDGLDLAKQLGALG</sequence>
<dbReference type="GO" id="GO:0030638">
    <property type="term" value="P:polyketide metabolic process"/>
    <property type="evidence" value="ECO:0007669"/>
    <property type="project" value="InterPro"/>
</dbReference>
<evidence type="ECO:0000313" key="3">
    <source>
        <dbReference type="Proteomes" id="UP000322927"/>
    </source>
</evidence>
<dbReference type="Proteomes" id="UP000322927">
    <property type="component" value="Chromosome"/>
</dbReference>
<proteinExistence type="predicted"/>
<protein>
    <recommendedName>
        <fullName evidence="4">Ester cyclase</fullName>
    </recommendedName>
</protein>
<dbReference type="Gene3D" id="3.10.450.50">
    <property type="match status" value="1"/>
</dbReference>
<dbReference type="PANTHER" id="PTHR38436:SF1">
    <property type="entry name" value="ESTER CYCLASE"/>
    <property type="match status" value="1"/>
</dbReference>
<reference evidence="2 3" key="1">
    <citation type="submission" date="2018-05" db="EMBL/GenBank/DDBJ databases">
        <title>Streptomyces venezuelae.</title>
        <authorList>
            <person name="Kim W."/>
            <person name="Lee N."/>
            <person name="Cho B.-K."/>
        </authorList>
    </citation>
    <scope>NUCLEOTIDE SEQUENCE [LARGE SCALE GENOMIC DNA]</scope>
    <source>
        <strain evidence="2 3">ATCC 14584</strain>
    </source>
</reference>
<dbReference type="OrthoDB" id="9182871at2"/>
<gene>
    <name evidence="2" type="ORF">DEJ48_36390</name>
</gene>